<dbReference type="InterPro" id="IPR013766">
    <property type="entry name" value="Thioredoxin_domain"/>
</dbReference>
<dbReference type="Gene3D" id="3.40.30.10">
    <property type="entry name" value="Glutaredoxin"/>
    <property type="match status" value="1"/>
</dbReference>
<evidence type="ECO:0000313" key="14">
    <source>
        <dbReference type="Proteomes" id="UP000321635"/>
    </source>
</evidence>
<evidence type="ECO:0000256" key="11">
    <source>
        <dbReference type="ARBA" id="ARBA00049091"/>
    </source>
</evidence>
<dbReference type="OrthoDB" id="9809746at2"/>
<comment type="caution">
    <text evidence="13">The sequence shown here is derived from an EMBL/GenBank/DDBJ whole genome shotgun (WGS) entry which is preliminary data.</text>
</comment>
<keyword evidence="6" id="KW-1015">Disulfide bond</keyword>
<evidence type="ECO:0000256" key="7">
    <source>
        <dbReference type="ARBA" id="ARBA00023284"/>
    </source>
</evidence>
<keyword evidence="7" id="KW-0676">Redox-active center</keyword>
<evidence type="ECO:0000256" key="3">
    <source>
        <dbReference type="ARBA" id="ARBA00022559"/>
    </source>
</evidence>
<dbReference type="InterPro" id="IPR050924">
    <property type="entry name" value="Peroxiredoxin_BCP/PrxQ"/>
</dbReference>
<dbReference type="GO" id="GO:0005737">
    <property type="term" value="C:cytoplasm"/>
    <property type="evidence" value="ECO:0007669"/>
    <property type="project" value="TreeGrafter"/>
</dbReference>
<dbReference type="Proteomes" id="UP000321635">
    <property type="component" value="Unassembled WGS sequence"/>
</dbReference>
<organism evidence="13 14">
    <name type="scientific">Acetobacter nitrogenifigens DSM 23921 = NBRC 105050</name>
    <dbReference type="NCBI Taxonomy" id="1120919"/>
    <lineage>
        <taxon>Bacteria</taxon>
        <taxon>Pseudomonadati</taxon>
        <taxon>Pseudomonadota</taxon>
        <taxon>Alphaproteobacteria</taxon>
        <taxon>Acetobacterales</taxon>
        <taxon>Acetobacteraceae</taxon>
        <taxon>Acetobacter</taxon>
    </lineage>
</organism>
<accession>A0A511XC46</accession>
<keyword evidence="5" id="KW-0560">Oxidoreductase</keyword>
<evidence type="ECO:0000256" key="8">
    <source>
        <dbReference type="ARBA" id="ARBA00032824"/>
    </source>
</evidence>
<evidence type="ECO:0000256" key="1">
    <source>
        <dbReference type="ARBA" id="ARBA00003330"/>
    </source>
</evidence>
<dbReference type="GO" id="GO:0045454">
    <property type="term" value="P:cell redox homeostasis"/>
    <property type="evidence" value="ECO:0007669"/>
    <property type="project" value="TreeGrafter"/>
</dbReference>
<dbReference type="InterPro" id="IPR000866">
    <property type="entry name" value="AhpC/TSA"/>
</dbReference>
<name>A0A511XC46_9PROT</name>
<proteinExistence type="inferred from homology"/>
<comment type="catalytic activity">
    <reaction evidence="11">
        <text>a hydroperoxide + [thioredoxin]-dithiol = an alcohol + [thioredoxin]-disulfide + H2O</text>
        <dbReference type="Rhea" id="RHEA:62620"/>
        <dbReference type="Rhea" id="RHEA-COMP:10698"/>
        <dbReference type="Rhea" id="RHEA-COMP:10700"/>
        <dbReference type="ChEBI" id="CHEBI:15377"/>
        <dbReference type="ChEBI" id="CHEBI:29950"/>
        <dbReference type="ChEBI" id="CHEBI:30879"/>
        <dbReference type="ChEBI" id="CHEBI:35924"/>
        <dbReference type="ChEBI" id="CHEBI:50058"/>
        <dbReference type="EC" id="1.11.1.24"/>
    </reaction>
</comment>
<dbReference type="SUPFAM" id="SSF52833">
    <property type="entry name" value="Thioredoxin-like"/>
    <property type="match status" value="1"/>
</dbReference>
<dbReference type="Pfam" id="PF00578">
    <property type="entry name" value="AhpC-TSA"/>
    <property type="match status" value="1"/>
</dbReference>
<keyword evidence="3" id="KW-0575">Peroxidase</keyword>
<evidence type="ECO:0000256" key="6">
    <source>
        <dbReference type="ARBA" id="ARBA00023157"/>
    </source>
</evidence>
<dbReference type="GO" id="GO:0034599">
    <property type="term" value="P:cellular response to oxidative stress"/>
    <property type="evidence" value="ECO:0007669"/>
    <property type="project" value="TreeGrafter"/>
</dbReference>
<feature type="domain" description="Thioredoxin" evidence="12">
    <location>
        <begin position="55"/>
        <end position="226"/>
    </location>
</feature>
<dbReference type="EMBL" id="BJYF01000019">
    <property type="protein sequence ID" value="GEN60539.1"/>
    <property type="molecule type" value="Genomic_DNA"/>
</dbReference>
<dbReference type="STRING" id="1120919.GCA_000429165_02515"/>
<comment type="function">
    <text evidence="1">Thiol-specific peroxidase that catalyzes the reduction of hydrogen peroxide and organic hydroperoxides to water and alcohols, respectively. Plays a role in cell protection against oxidative stress by detoxifying peroxides and as sensor of hydrogen peroxide-mediated signaling events.</text>
</comment>
<reference evidence="13 14" key="1">
    <citation type="submission" date="2019-07" db="EMBL/GenBank/DDBJ databases">
        <title>Whole genome shotgun sequence of Acetobacter nitrogenifigens NBRC 105050.</title>
        <authorList>
            <person name="Hosoyama A."/>
            <person name="Uohara A."/>
            <person name="Ohji S."/>
            <person name="Ichikawa N."/>
        </authorList>
    </citation>
    <scope>NUCLEOTIDE SEQUENCE [LARGE SCALE GENOMIC DNA]</scope>
    <source>
        <strain evidence="13 14">NBRC 105050</strain>
    </source>
</reference>
<keyword evidence="4" id="KW-0049">Antioxidant</keyword>
<evidence type="ECO:0000256" key="10">
    <source>
        <dbReference type="ARBA" id="ARBA00042639"/>
    </source>
</evidence>
<dbReference type="InterPro" id="IPR036249">
    <property type="entry name" value="Thioredoxin-like_sf"/>
</dbReference>
<gene>
    <name evidence="13" type="ORF">ANI02nite_24230</name>
</gene>
<evidence type="ECO:0000256" key="2">
    <source>
        <dbReference type="ARBA" id="ARBA00013017"/>
    </source>
</evidence>
<evidence type="ECO:0000256" key="9">
    <source>
        <dbReference type="ARBA" id="ARBA00038489"/>
    </source>
</evidence>
<comment type="similarity">
    <text evidence="9">Belongs to the peroxiredoxin family. BCP/PrxQ subfamily.</text>
</comment>
<protein>
    <recommendedName>
        <fullName evidence="2">thioredoxin-dependent peroxiredoxin</fullName>
        <ecNumber evidence="2">1.11.1.24</ecNumber>
    </recommendedName>
    <alternativeName>
        <fullName evidence="8">Thioredoxin peroxidase</fullName>
    </alternativeName>
    <alternativeName>
        <fullName evidence="10">Thioredoxin-dependent peroxiredoxin Bcp</fullName>
    </alternativeName>
</protein>
<evidence type="ECO:0000256" key="5">
    <source>
        <dbReference type="ARBA" id="ARBA00023002"/>
    </source>
</evidence>
<evidence type="ECO:0000313" key="13">
    <source>
        <dbReference type="EMBL" id="GEN60539.1"/>
    </source>
</evidence>
<dbReference type="AlphaFoldDB" id="A0A511XC46"/>
<dbReference type="PANTHER" id="PTHR42801:SF7">
    <property type="entry name" value="SLL1159 PROTEIN"/>
    <property type="match status" value="1"/>
</dbReference>
<dbReference type="PROSITE" id="PS51352">
    <property type="entry name" value="THIOREDOXIN_2"/>
    <property type="match status" value="1"/>
</dbReference>
<evidence type="ECO:0000256" key="4">
    <source>
        <dbReference type="ARBA" id="ARBA00022862"/>
    </source>
</evidence>
<sequence length="235" mass="25080">MNAVANNQKDSTPSLNALFRELDAERRRTWAPEALAINVNQRATLRRDHAASPHVQVGDTLAPATLRNAAGESVSLDALTEKGPAVIVLFRFATCPACNIALPYYRDTLWPSLQAAGVALAAVSPQPFPALNDIATAHALPFPVLSDPQLAFGRALGVTYQFDDASRAAAEAKGGTPHALNGVDVWELPKPAVLIISPDRKVLFADVSPDWMERTETSTILKALGLTSTEISHAA</sequence>
<dbReference type="GO" id="GO:0008379">
    <property type="term" value="F:thioredoxin peroxidase activity"/>
    <property type="evidence" value="ECO:0007669"/>
    <property type="project" value="TreeGrafter"/>
</dbReference>
<evidence type="ECO:0000259" key="12">
    <source>
        <dbReference type="PROSITE" id="PS51352"/>
    </source>
</evidence>
<dbReference type="PANTHER" id="PTHR42801">
    <property type="entry name" value="THIOREDOXIN-DEPENDENT PEROXIDE REDUCTASE"/>
    <property type="match status" value="1"/>
</dbReference>
<dbReference type="EC" id="1.11.1.24" evidence="2"/>
<dbReference type="CDD" id="cd02970">
    <property type="entry name" value="PRX_like2"/>
    <property type="match status" value="1"/>
</dbReference>
<keyword evidence="14" id="KW-1185">Reference proteome</keyword>